<protein>
    <submittedName>
        <fullName evidence="2">Uncharacterized protein</fullName>
    </submittedName>
</protein>
<dbReference type="EMBL" id="QGKX02000996">
    <property type="protein sequence ID" value="KAF3556511.1"/>
    <property type="molecule type" value="Genomic_DNA"/>
</dbReference>
<evidence type="ECO:0000313" key="3">
    <source>
        <dbReference type="Proteomes" id="UP000712600"/>
    </source>
</evidence>
<gene>
    <name evidence="2" type="ORF">F2Q69_00012759</name>
</gene>
<dbReference type="Proteomes" id="UP000712600">
    <property type="component" value="Unassembled WGS sequence"/>
</dbReference>
<feature type="compositionally biased region" description="Basic and acidic residues" evidence="1">
    <location>
        <begin position="92"/>
        <end position="102"/>
    </location>
</feature>
<evidence type="ECO:0000256" key="1">
    <source>
        <dbReference type="SAM" id="MobiDB-lite"/>
    </source>
</evidence>
<dbReference type="AlphaFoldDB" id="A0A8S9R4X3"/>
<organism evidence="2 3">
    <name type="scientific">Brassica cretica</name>
    <name type="common">Mustard</name>
    <dbReference type="NCBI Taxonomy" id="69181"/>
    <lineage>
        <taxon>Eukaryota</taxon>
        <taxon>Viridiplantae</taxon>
        <taxon>Streptophyta</taxon>
        <taxon>Embryophyta</taxon>
        <taxon>Tracheophyta</taxon>
        <taxon>Spermatophyta</taxon>
        <taxon>Magnoliopsida</taxon>
        <taxon>eudicotyledons</taxon>
        <taxon>Gunneridae</taxon>
        <taxon>Pentapetalae</taxon>
        <taxon>rosids</taxon>
        <taxon>malvids</taxon>
        <taxon>Brassicales</taxon>
        <taxon>Brassicaceae</taxon>
        <taxon>Brassiceae</taxon>
        <taxon>Brassica</taxon>
    </lineage>
</organism>
<name>A0A8S9R4X3_BRACR</name>
<comment type="caution">
    <text evidence="2">The sequence shown here is derived from an EMBL/GenBank/DDBJ whole genome shotgun (WGS) entry which is preliminary data.</text>
</comment>
<accession>A0A8S9R4X3</accession>
<feature type="region of interest" description="Disordered" evidence="1">
    <location>
        <begin position="197"/>
        <end position="217"/>
    </location>
</feature>
<feature type="region of interest" description="Disordered" evidence="1">
    <location>
        <begin position="90"/>
        <end position="160"/>
    </location>
</feature>
<reference evidence="2" key="1">
    <citation type="submission" date="2019-12" db="EMBL/GenBank/DDBJ databases">
        <title>Genome sequencing and annotation of Brassica cretica.</title>
        <authorList>
            <person name="Studholme D.J."/>
            <person name="Sarris P."/>
        </authorList>
    </citation>
    <scope>NUCLEOTIDE SEQUENCE</scope>
    <source>
        <strain evidence="2">PFS-109/04</strain>
        <tissue evidence="2">Leaf</tissue>
    </source>
</reference>
<evidence type="ECO:0000313" key="2">
    <source>
        <dbReference type="EMBL" id="KAF3556511.1"/>
    </source>
</evidence>
<sequence>MKNVVAALVMGAECYFFVRVDSTSVADPNAAPKGMWNPSPKRHPISLPPPTGFSAGVERICGLGVKQWPQFDCDQIFRSVPRVSAAAWGIDSGDRSGRRGRDLLSLSRPPSSASSHGVARSPSGRGQAIPLNCDMEPERAAGESSGINPTAPTVGESVRDVDGVPLPMAPAGGFMADAIRSSVREGRLRSESLKRLSEDVLEEDMPGEKRPQKDPSAFMDIPDADDLVHAQVFKDMARSYAQSKVHAVRLVYLYEKDQTRAMGKLEDMFAENELRDDRIKELEVLVKDLNSAVETAASKVESSQADLSALSSREAILLSQICDHQNSVGARIDYLERSCEDYAAREAARAACIGEGIPIPSEQLRHHKAGLREYTDLLDNIDVAALDDCDLVLSPLPSLSQD</sequence>
<proteinExistence type="predicted"/>
<feature type="compositionally biased region" description="Low complexity" evidence="1">
    <location>
        <begin position="103"/>
        <end position="115"/>
    </location>
</feature>